<keyword evidence="7" id="KW-1185">Reference proteome</keyword>
<dbReference type="SMART" id="SM00422">
    <property type="entry name" value="HTH_MERR"/>
    <property type="match status" value="1"/>
</dbReference>
<gene>
    <name evidence="6" type="ORF">CKQ80_26165</name>
</gene>
<evidence type="ECO:0000256" key="2">
    <source>
        <dbReference type="ARBA" id="ARBA00023015"/>
    </source>
</evidence>
<reference evidence="6 7" key="1">
    <citation type="submission" date="2017-08" db="EMBL/GenBank/DDBJ databases">
        <title>Draft Genome Sequence of Pseudomonas moraviensis TYU6, isolated from Taxus cuspidata by using PacBio Single-Molecule Real-Time Technology.</title>
        <authorList>
            <person name="Baek K.-H."/>
            <person name="Mishra A.K."/>
        </authorList>
    </citation>
    <scope>NUCLEOTIDE SEQUENCE [LARGE SCALE GENOMIC DNA]</scope>
    <source>
        <strain evidence="6 7">TYU6</strain>
    </source>
</reference>
<keyword evidence="4" id="KW-0804">Transcription</keyword>
<keyword evidence="3" id="KW-0238">DNA-binding</keyword>
<dbReference type="SUPFAM" id="SSF46955">
    <property type="entry name" value="Putative DNA-binding domain"/>
    <property type="match status" value="1"/>
</dbReference>
<dbReference type="GO" id="GO:0003700">
    <property type="term" value="F:DNA-binding transcription factor activity"/>
    <property type="evidence" value="ECO:0007669"/>
    <property type="project" value="InterPro"/>
</dbReference>
<dbReference type="InterPro" id="IPR009061">
    <property type="entry name" value="DNA-bd_dom_put_sf"/>
</dbReference>
<dbReference type="RefSeq" id="WP_027614191.1">
    <property type="nucleotide sequence ID" value="NZ_NRSS01000003.1"/>
</dbReference>
<evidence type="ECO:0000259" key="5">
    <source>
        <dbReference type="PROSITE" id="PS50937"/>
    </source>
</evidence>
<dbReference type="PRINTS" id="PR00040">
    <property type="entry name" value="HTHMERR"/>
</dbReference>
<comment type="caution">
    <text evidence="6">The sequence shown here is derived from an EMBL/GenBank/DDBJ whole genome shotgun (WGS) entry which is preliminary data.</text>
</comment>
<accession>A0A2A2PTB7</accession>
<sequence length="130" mass="14747">MKIGELEARSGASRHTLRYYEQIGLISPLRQTNNYRVYTEQTLQDLDFIQRAQSMGFSLGEIGEILDAQRNKLIDCADGAKLIEKKMAEIKQKIANLQSIHRYLDVERAALEASAARQLELQQLSDAANH</sequence>
<evidence type="ECO:0000256" key="1">
    <source>
        <dbReference type="ARBA" id="ARBA00022491"/>
    </source>
</evidence>
<dbReference type="Gene3D" id="1.10.1660.10">
    <property type="match status" value="1"/>
</dbReference>
<protein>
    <submittedName>
        <fullName evidence="6">MerR family transcriptional regulator</fullName>
    </submittedName>
</protein>
<dbReference type="AlphaFoldDB" id="A0A2A2PTB7"/>
<evidence type="ECO:0000313" key="7">
    <source>
        <dbReference type="Proteomes" id="UP000217830"/>
    </source>
</evidence>
<evidence type="ECO:0000256" key="4">
    <source>
        <dbReference type="ARBA" id="ARBA00023163"/>
    </source>
</evidence>
<evidence type="ECO:0000313" key="6">
    <source>
        <dbReference type="EMBL" id="PAW58643.1"/>
    </source>
</evidence>
<dbReference type="InterPro" id="IPR000551">
    <property type="entry name" value="MerR-type_HTH_dom"/>
</dbReference>
<dbReference type="Proteomes" id="UP000217830">
    <property type="component" value="Unassembled WGS sequence"/>
</dbReference>
<dbReference type="PANTHER" id="PTHR30204">
    <property type="entry name" value="REDOX-CYCLING DRUG-SENSING TRANSCRIPTIONAL ACTIVATOR SOXR"/>
    <property type="match status" value="1"/>
</dbReference>
<organism evidence="6 7">
    <name type="scientific">Pseudomonas moraviensis</name>
    <dbReference type="NCBI Taxonomy" id="321662"/>
    <lineage>
        <taxon>Bacteria</taxon>
        <taxon>Pseudomonadati</taxon>
        <taxon>Pseudomonadota</taxon>
        <taxon>Gammaproteobacteria</taxon>
        <taxon>Pseudomonadales</taxon>
        <taxon>Pseudomonadaceae</taxon>
        <taxon>Pseudomonas</taxon>
    </lineage>
</organism>
<name>A0A2A2PTB7_9PSED</name>
<dbReference type="Pfam" id="PF13411">
    <property type="entry name" value="MerR_1"/>
    <property type="match status" value="1"/>
</dbReference>
<dbReference type="GO" id="GO:0003677">
    <property type="term" value="F:DNA binding"/>
    <property type="evidence" value="ECO:0007669"/>
    <property type="project" value="UniProtKB-KW"/>
</dbReference>
<proteinExistence type="predicted"/>
<dbReference type="InterPro" id="IPR047057">
    <property type="entry name" value="MerR_fam"/>
</dbReference>
<feature type="domain" description="HTH merR-type" evidence="5">
    <location>
        <begin position="1"/>
        <end position="68"/>
    </location>
</feature>
<dbReference type="PROSITE" id="PS50937">
    <property type="entry name" value="HTH_MERR_2"/>
    <property type="match status" value="1"/>
</dbReference>
<keyword evidence="1" id="KW-0678">Repressor</keyword>
<evidence type="ECO:0000256" key="3">
    <source>
        <dbReference type="ARBA" id="ARBA00023125"/>
    </source>
</evidence>
<keyword evidence="2" id="KW-0805">Transcription regulation</keyword>
<dbReference type="EMBL" id="NRST01000001">
    <property type="protein sequence ID" value="PAW58643.1"/>
    <property type="molecule type" value="Genomic_DNA"/>
</dbReference>
<dbReference type="PANTHER" id="PTHR30204:SF69">
    <property type="entry name" value="MERR-FAMILY TRANSCRIPTIONAL REGULATOR"/>
    <property type="match status" value="1"/>
</dbReference>